<dbReference type="Pfam" id="PF00201">
    <property type="entry name" value="UDPGT"/>
    <property type="match status" value="1"/>
</dbReference>
<dbReference type="PANTHER" id="PTHR48050:SF13">
    <property type="entry name" value="STEROL 3-BETA-GLUCOSYLTRANSFERASE UGT80A2"/>
    <property type="match status" value="1"/>
</dbReference>
<dbReference type="EMBL" id="FPJG01000006">
    <property type="protein sequence ID" value="SFW88548.1"/>
    <property type="molecule type" value="Genomic_DNA"/>
</dbReference>
<keyword evidence="5" id="KW-1185">Reference proteome</keyword>
<evidence type="ECO:0000256" key="1">
    <source>
        <dbReference type="ARBA" id="ARBA00009995"/>
    </source>
</evidence>
<dbReference type="InterPro" id="IPR006326">
    <property type="entry name" value="UDPGT_MGT-like"/>
</dbReference>
<dbReference type="RefSeq" id="WP_177328966.1">
    <property type="nucleotide sequence ID" value="NZ_FPJG01000006.1"/>
</dbReference>
<evidence type="ECO:0000313" key="4">
    <source>
        <dbReference type="EMBL" id="SFW88548.1"/>
    </source>
</evidence>
<organism evidence="4 5">
    <name type="scientific">Amycolatopsis australiensis</name>
    <dbReference type="NCBI Taxonomy" id="546364"/>
    <lineage>
        <taxon>Bacteria</taxon>
        <taxon>Bacillati</taxon>
        <taxon>Actinomycetota</taxon>
        <taxon>Actinomycetes</taxon>
        <taxon>Pseudonocardiales</taxon>
        <taxon>Pseudonocardiaceae</taxon>
        <taxon>Amycolatopsis</taxon>
    </lineage>
</organism>
<dbReference type="CDD" id="cd03784">
    <property type="entry name" value="GT1_Gtf-like"/>
    <property type="match status" value="1"/>
</dbReference>
<proteinExistence type="inferred from homology"/>
<sequence>MSSDHIAVFSFAATGHVTPLLGIVEELVRRGHRVSWVSTAEFAERIEATGAAVVRYEGGRSVSDVGLDDITGDNAVALSEGQFAESVAAAEAAEACFAADPPDLVLYDTTVLAPARLLSVKLGVPAVQLFPSFAVNKRFSLLERMPEVAKMWAESGIAETLGARLAGFLTDHGVDMPVGEFYSRAEPLNLAVLPKVFQYASDRFEDGEVVFVGPCLGSRAEADGWTPPASGLPVVLISLGSLRYHQGGSFLRDCVDAFAGLPWHVVLSTGHQVRPEELGELPANIEAHPWLPQTAVLRHAAVFVTHTGMGSTMEALYFGVPLVAVPRMPEQNAVADRIVEVGAGVKIAHDEISATRLAEAVTRLGTDQDTRSRLAVLSKLTRDAGGAARAADEIERVLTA</sequence>
<dbReference type="Proteomes" id="UP000182740">
    <property type="component" value="Unassembled WGS sequence"/>
</dbReference>
<evidence type="ECO:0000256" key="3">
    <source>
        <dbReference type="RuleBase" id="RU003718"/>
    </source>
</evidence>
<dbReference type="SUPFAM" id="SSF53756">
    <property type="entry name" value="UDP-Glycosyltransferase/glycogen phosphorylase"/>
    <property type="match status" value="1"/>
</dbReference>
<dbReference type="PROSITE" id="PS00375">
    <property type="entry name" value="UDPGT"/>
    <property type="match status" value="1"/>
</dbReference>
<dbReference type="Gene3D" id="3.40.50.2000">
    <property type="entry name" value="Glycogen Phosphorylase B"/>
    <property type="match status" value="2"/>
</dbReference>
<dbReference type="InterPro" id="IPR050426">
    <property type="entry name" value="Glycosyltransferase_28"/>
</dbReference>
<dbReference type="FunFam" id="3.40.50.2000:FF:000072">
    <property type="entry name" value="Glycosyl transferase"/>
    <property type="match status" value="1"/>
</dbReference>
<name>A0A1K1SWD6_9PSEU</name>
<evidence type="ECO:0000313" key="5">
    <source>
        <dbReference type="Proteomes" id="UP000182740"/>
    </source>
</evidence>
<dbReference type="InterPro" id="IPR035595">
    <property type="entry name" value="UDP_glycos_trans_CS"/>
</dbReference>
<dbReference type="GO" id="GO:0008194">
    <property type="term" value="F:UDP-glycosyltransferase activity"/>
    <property type="evidence" value="ECO:0007669"/>
    <property type="project" value="InterPro"/>
</dbReference>
<keyword evidence="3" id="KW-0328">Glycosyltransferase</keyword>
<reference evidence="5" key="1">
    <citation type="submission" date="2016-11" db="EMBL/GenBank/DDBJ databases">
        <authorList>
            <person name="Varghese N."/>
            <person name="Submissions S."/>
        </authorList>
    </citation>
    <scope>NUCLEOTIDE SEQUENCE [LARGE SCALE GENOMIC DNA]</scope>
    <source>
        <strain evidence="5">DSM 44671</strain>
    </source>
</reference>
<protein>
    <submittedName>
        <fullName evidence="4">Glycosyltransferase, MGT family</fullName>
    </submittedName>
</protein>
<dbReference type="NCBIfam" id="TIGR01426">
    <property type="entry name" value="MGT"/>
    <property type="match status" value="1"/>
</dbReference>
<dbReference type="PANTHER" id="PTHR48050">
    <property type="entry name" value="STEROL 3-BETA-GLUCOSYLTRANSFERASE"/>
    <property type="match status" value="1"/>
</dbReference>
<evidence type="ECO:0000256" key="2">
    <source>
        <dbReference type="ARBA" id="ARBA00022679"/>
    </source>
</evidence>
<gene>
    <name evidence="4" type="ORF">SAMN04489730_6993</name>
</gene>
<comment type="similarity">
    <text evidence="1 3">Belongs to the UDP-glycosyltransferase family.</text>
</comment>
<dbReference type="GO" id="GO:0016758">
    <property type="term" value="F:hexosyltransferase activity"/>
    <property type="evidence" value="ECO:0007669"/>
    <property type="project" value="InterPro"/>
</dbReference>
<dbReference type="InterPro" id="IPR002213">
    <property type="entry name" value="UDP_glucos_trans"/>
</dbReference>
<keyword evidence="2 3" id="KW-0808">Transferase</keyword>
<dbReference type="GO" id="GO:0017000">
    <property type="term" value="P:antibiotic biosynthetic process"/>
    <property type="evidence" value="ECO:0007669"/>
    <property type="project" value="UniProtKB-ARBA"/>
</dbReference>
<accession>A0A1K1SWD6</accession>
<dbReference type="STRING" id="546364.SAMN04489730_6993"/>
<dbReference type="AlphaFoldDB" id="A0A1K1SWD6"/>